<evidence type="ECO:0000256" key="4">
    <source>
        <dbReference type="ARBA" id="ARBA00022801"/>
    </source>
</evidence>
<dbReference type="PANTHER" id="PTHR10381">
    <property type="entry name" value="ATP-DEPENDENT CLP PROTEASE PROTEOLYTIC SUBUNIT"/>
    <property type="match status" value="1"/>
</dbReference>
<evidence type="ECO:0000256" key="9">
    <source>
        <dbReference type="RuleBase" id="RU003567"/>
    </source>
</evidence>
<dbReference type="Proteomes" id="UP000216207">
    <property type="component" value="Unassembled WGS sequence"/>
</dbReference>
<dbReference type="InterPro" id="IPR023562">
    <property type="entry name" value="ClpP/TepA"/>
</dbReference>
<dbReference type="Gene3D" id="3.90.226.10">
    <property type="entry name" value="2-enoyl-CoA Hydratase, Chain A, domain 1"/>
    <property type="match status" value="1"/>
</dbReference>
<keyword evidence="3 7" id="KW-0645">Protease</keyword>
<name>A0A268NUG8_SHOCL</name>
<dbReference type="PANTHER" id="PTHR10381:SF70">
    <property type="entry name" value="ATP-DEPENDENT CLP PROTEASE PROTEOLYTIC SUBUNIT"/>
    <property type="match status" value="1"/>
</dbReference>
<dbReference type="GO" id="GO:0006515">
    <property type="term" value="P:protein quality control for misfolded or incompletely synthesized proteins"/>
    <property type="evidence" value="ECO:0007669"/>
    <property type="project" value="TreeGrafter"/>
</dbReference>
<feature type="active site" evidence="7 8">
    <location>
        <position position="124"/>
    </location>
</feature>
<dbReference type="FunFam" id="3.90.226.10:FF:000001">
    <property type="entry name" value="ATP-dependent Clp protease proteolytic subunit"/>
    <property type="match status" value="1"/>
</dbReference>
<proteinExistence type="inferred from homology"/>
<organism evidence="10 11">
    <name type="scientific">Shouchella clausii</name>
    <name type="common">Alkalihalobacillus clausii</name>
    <dbReference type="NCBI Taxonomy" id="79880"/>
    <lineage>
        <taxon>Bacteria</taxon>
        <taxon>Bacillati</taxon>
        <taxon>Bacillota</taxon>
        <taxon>Bacilli</taxon>
        <taxon>Bacillales</taxon>
        <taxon>Bacillaceae</taxon>
        <taxon>Shouchella</taxon>
    </lineage>
</organism>
<comment type="caution">
    <text evidence="10">The sequence shown here is derived from an EMBL/GenBank/DDBJ whole genome shotgun (WGS) entry which is preliminary data.</text>
</comment>
<keyword evidence="5 7" id="KW-0720">Serine protease</keyword>
<evidence type="ECO:0000313" key="11">
    <source>
        <dbReference type="Proteomes" id="UP000216207"/>
    </source>
</evidence>
<keyword evidence="4 7" id="KW-0378">Hydrolase</keyword>
<protein>
    <recommendedName>
        <fullName evidence="7 9">ATP-dependent Clp protease proteolytic subunit</fullName>
        <ecNumber evidence="7">3.4.21.92</ecNumber>
    </recommendedName>
    <alternativeName>
        <fullName evidence="7">Endopeptidase Clp</fullName>
    </alternativeName>
</protein>
<dbReference type="SMR" id="A0A268NUG8"/>
<evidence type="ECO:0000256" key="8">
    <source>
        <dbReference type="PROSITE-ProRule" id="PRU10086"/>
    </source>
</evidence>
<reference evidence="10 11" key="1">
    <citation type="submission" date="2017-07" db="EMBL/GenBank/DDBJ databases">
        <title>Isolation and whole genome analysis of endospore-forming bacteria from heroin.</title>
        <authorList>
            <person name="Kalinowski J."/>
            <person name="Ahrens B."/>
            <person name="Al-Dilaimi A."/>
            <person name="Winkler A."/>
            <person name="Wibberg D."/>
            <person name="Schleenbecker U."/>
            <person name="Ruckert C."/>
            <person name="Wolfel R."/>
            <person name="Grass G."/>
        </authorList>
    </citation>
    <scope>NUCLEOTIDE SEQUENCE [LARGE SCALE GENOMIC DNA]</scope>
    <source>
        <strain evidence="10 11">7539</strain>
    </source>
</reference>
<accession>A0A268NUG8</accession>
<dbReference type="HAMAP" id="MF_00444">
    <property type="entry name" value="ClpP"/>
    <property type="match status" value="1"/>
</dbReference>
<dbReference type="GO" id="GO:0042802">
    <property type="term" value="F:identical protein binding"/>
    <property type="evidence" value="ECO:0007669"/>
    <property type="project" value="UniProtKB-ARBA"/>
</dbReference>
<dbReference type="GO" id="GO:0004252">
    <property type="term" value="F:serine-type endopeptidase activity"/>
    <property type="evidence" value="ECO:0007669"/>
    <property type="project" value="UniProtKB-UniRule"/>
</dbReference>
<dbReference type="RefSeq" id="WP_011244899.1">
    <property type="nucleotide sequence ID" value="NZ_BOQQ01000016.1"/>
</dbReference>
<dbReference type="GO" id="GO:0004176">
    <property type="term" value="F:ATP-dependent peptidase activity"/>
    <property type="evidence" value="ECO:0007669"/>
    <property type="project" value="InterPro"/>
</dbReference>
<dbReference type="CDD" id="cd07017">
    <property type="entry name" value="S14_ClpP_2"/>
    <property type="match status" value="1"/>
</dbReference>
<evidence type="ECO:0000256" key="7">
    <source>
        <dbReference type="HAMAP-Rule" id="MF_00444"/>
    </source>
</evidence>
<dbReference type="GO" id="GO:0009368">
    <property type="term" value="C:endopeptidase Clp complex"/>
    <property type="evidence" value="ECO:0007669"/>
    <property type="project" value="TreeGrafter"/>
</dbReference>
<dbReference type="OMA" id="GIFDTMQ"/>
<keyword evidence="2 7" id="KW-0963">Cytoplasm</keyword>
<dbReference type="InterPro" id="IPR001907">
    <property type="entry name" value="ClpP"/>
</dbReference>
<dbReference type="Pfam" id="PF00574">
    <property type="entry name" value="CLP_protease"/>
    <property type="match status" value="1"/>
</dbReference>
<sequence length="193" mass="21309">MNIPIPYVMEQTRYGERSYDIYSRLLKDRIIFIGDEITDTLANSVTAQLLFLASTDPEKDISIYINSPGGSVSAGFAILDTMLYIKPDIQTICTGMAASFAAVLLVGGTKGKRCALPHAEVMIHQPHGGMKGQASDMDIYAQRILKQRKEINHFIAERTGQTPDKIATDSERDYFMSAAEAKDYGVIDNILPV</sequence>
<comment type="function">
    <text evidence="7">Cleaves peptides in various proteins in a process that requires ATP hydrolysis. Has a chymotrypsin-like activity. Plays a major role in the degradation of misfolded proteins.</text>
</comment>
<dbReference type="PRINTS" id="PR00127">
    <property type="entry name" value="CLPPROTEASEP"/>
</dbReference>
<dbReference type="AlphaFoldDB" id="A0A268NUG8"/>
<dbReference type="NCBIfam" id="NF009205">
    <property type="entry name" value="PRK12553.1"/>
    <property type="match status" value="1"/>
</dbReference>
<comment type="subcellular location">
    <subcellularLocation>
        <location evidence="7">Cytoplasm</location>
    </subcellularLocation>
</comment>
<dbReference type="GO" id="GO:0005737">
    <property type="term" value="C:cytoplasm"/>
    <property type="evidence" value="ECO:0007669"/>
    <property type="project" value="UniProtKB-SubCell"/>
</dbReference>
<evidence type="ECO:0000256" key="3">
    <source>
        <dbReference type="ARBA" id="ARBA00022670"/>
    </source>
</evidence>
<evidence type="ECO:0000256" key="5">
    <source>
        <dbReference type="ARBA" id="ARBA00022825"/>
    </source>
</evidence>
<evidence type="ECO:0000313" key="10">
    <source>
        <dbReference type="EMBL" id="PAE86710.1"/>
    </source>
</evidence>
<comment type="catalytic activity">
    <reaction evidence="6 7 8">
        <text>Hydrolysis of proteins to small peptides in the presence of ATP and magnesium. alpha-casein is the usual test substrate. In the absence of ATP, only oligopeptides shorter than five residues are hydrolyzed (such as succinyl-Leu-Tyr-|-NHMec, and Leu-Tyr-Leu-|-Tyr-Trp, in which cleavage of the -Tyr-|-Leu- and -Tyr-|-Trp bonds also occurs).</text>
        <dbReference type="EC" id="3.4.21.92"/>
    </reaction>
</comment>
<dbReference type="PROSITE" id="PS00382">
    <property type="entry name" value="CLP_PROTEASE_HIS"/>
    <property type="match status" value="1"/>
</dbReference>
<dbReference type="EC" id="3.4.21.92" evidence="7"/>
<evidence type="ECO:0000256" key="1">
    <source>
        <dbReference type="ARBA" id="ARBA00007039"/>
    </source>
</evidence>
<feature type="active site" description="Nucleophile" evidence="7">
    <location>
        <position position="99"/>
    </location>
</feature>
<comment type="subunit">
    <text evidence="7">Fourteen ClpP subunits assemble into 2 heptameric rings which stack back to back to give a disk-like structure with a central cavity, resembling the structure of eukaryotic proteasomes.</text>
</comment>
<dbReference type="EMBL" id="NPCC01000055">
    <property type="protein sequence ID" value="PAE86710.1"/>
    <property type="molecule type" value="Genomic_DNA"/>
</dbReference>
<evidence type="ECO:0000256" key="6">
    <source>
        <dbReference type="ARBA" id="ARBA00034021"/>
    </source>
</evidence>
<dbReference type="InterPro" id="IPR033135">
    <property type="entry name" value="ClpP_His_AS"/>
</dbReference>
<comment type="similarity">
    <text evidence="1 7 9">Belongs to the peptidase S14 family.</text>
</comment>
<dbReference type="SUPFAM" id="SSF52096">
    <property type="entry name" value="ClpP/crotonase"/>
    <property type="match status" value="1"/>
</dbReference>
<dbReference type="GO" id="GO:0051117">
    <property type="term" value="F:ATPase binding"/>
    <property type="evidence" value="ECO:0007669"/>
    <property type="project" value="TreeGrafter"/>
</dbReference>
<dbReference type="InterPro" id="IPR029045">
    <property type="entry name" value="ClpP/crotonase-like_dom_sf"/>
</dbReference>
<gene>
    <name evidence="7" type="primary">clpP</name>
    <name evidence="10" type="ORF">CHH72_22175</name>
</gene>
<dbReference type="NCBIfam" id="NF001368">
    <property type="entry name" value="PRK00277.1"/>
    <property type="match status" value="1"/>
</dbReference>
<evidence type="ECO:0000256" key="2">
    <source>
        <dbReference type="ARBA" id="ARBA00022490"/>
    </source>
</evidence>